<keyword evidence="5" id="KW-0597">Phosphoprotein</keyword>
<evidence type="ECO:0000259" key="12">
    <source>
        <dbReference type="PROSITE" id="PS50885"/>
    </source>
</evidence>
<dbReference type="CDD" id="cd00082">
    <property type="entry name" value="HisKA"/>
    <property type="match status" value="1"/>
</dbReference>
<evidence type="ECO:0000256" key="1">
    <source>
        <dbReference type="ARBA" id="ARBA00000085"/>
    </source>
</evidence>
<dbReference type="GO" id="GO:0005886">
    <property type="term" value="C:plasma membrane"/>
    <property type="evidence" value="ECO:0007669"/>
    <property type="project" value="UniProtKB-SubCell"/>
</dbReference>
<accession>A0A7Y2E8M5</accession>
<dbReference type="EC" id="2.7.13.3" evidence="3"/>
<dbReference type="EMBL" id="JABDJR010000033">
    <property type="protein sequence ID" value="NNF05319.1"/>
    <property type="molecule type" value="Genomic_DNA"/>
</dbReference>
<dbReference type="GO" id="GO:0000155">
    <property type="term" value="F:phosphorelay sensor kinase activity"/>
    <property type="evidence" value="ECO:0007669"/>
    <property type="project" value="InterPro"/>
</dbReference>
<feature type="transmembrane region" description="Helical" evidence="10">
    <location>
        <begin position="173"/>
        <end position="196"/>
    </location>
</feature>
<keyword evidence="4" id="KW-1003">Cell membrane</keyword>
<dbReference type="InterPro" id="IPR050980">
    <property type="entry name" value="2C_sensor_his_kinase"/>
</dbReference>
<feature type="domain" description="HAMP" evidence="12">
    <location>
        <begin position="197"/>
        <end position="249"/>
    </location>
</feature>
<evidence type="ECO:0000256" key="8">
    <source>
        <dbReference type="ARBA" id="ARBA00022777"/>
    </source>
</evidence>
<dbReference type="AlphaFoldDB" id="A0A7Y2E8M5"/>
<evidence type="ECO:0000256" key="10">
    <source>
        <dbReference type="SAM" id="Phobius"/>
    </source>
</evidence>
<evidence type="ECO:0000256" key="5">
    <source>
        <dbReference type="ARBA" id="ARBA00022553"/>
    </source>
</evidence>
<comment type="caution">
    <text evidence="13">The sequence shown here is derived from an EMBL/GenBank/DDBJ whole genome shotgun (WGS) entry which is preliminary data.</text>
</comment>
<keyword evidence="10" id="KW-0812">Transmembrane</keyword>
<organism evidence="13 14">
    <name type="scientific">Eiseniibacteriota bacterium</name>
    <dbReference type="NCBI Taxonomy" id="2212470"/>
    <lineage>
        <taxon>Bacteria</taxon>
        <taxon>Candidatus Eiseniibacteriota</taxon>
    </lineage>
</organism>
<keyword evidence="10" id="KW-0472">Membrane</keyword>
<dbReference type="CDD" id="cd06225">
    <property type="entry name" value="HAMP"/>
    <property type="match status" value="1"/>
</dbReference>
<evidence type="ECO:0000256" key="9">
    <source>
        <dbReference type="ARBA" id="ARBA00022840"/>
    </source>
</evidence>
<evidence type="ECO:0000256" key="3">
    <source>
        <dbReference type="ARBA" id="ARBA00012438"/>
    </source>
</evidence>
<sequence length="478" mass="52777">MNSLRWKLIATLIVVALLPALPAMLTVNEVVQRGLEASGEEEALEGLRTGLRVVRRDLEREKQTMQEAMVSRELSPVSADAIATLPSDQQSWFERVGSESVEIAPGRTLLLAPTRTVLGDRQVLAAQVRENGTLNWYAQELPADLVQDATTLTESVQLLETIRRERRPVARSLLATFALVYGIILITVVGLGFLIASRLAKPLDALTEGIGEVGSGNLNVRVDEENAGQLRDLTTQFNGMVSELKTGREELVRLEKIATWRNFARRMAHEVKNPLTPIQLAAQQLRDTYKGDDTDFGEMLKEGTEIIEEEVQSLRGLVQEFSEFSRMPEPKIEASNPQKVVNDLTGLYGDQLQVSSPDPLPTVAMDATEIHRVLINLINNGLHAQEETQTQDPIQLELRRQNGRLLWTVSDRGPGVPQDKRGKIFEPDFSTKKEGMGLGLAIVTEVLRAHNATIEVADRAGGGATFQFALPLATDKES</sequence>
<evidence type="ECO:0000313" key="14">
    <source>
        <dbReference type="Proteomes" id="UP000547674"/>
    </source>
</evidence>
<dbReference type="SMART" id="SM00304">
    <property type="entry name" value="HAMP"/>
    <property type="match status" value="1"/>
</dbReference>
<feature type="domain" description="Histidine kinase" evidence="11">
    <location>
        <begin position="266"/>
        <end position="474"/>
    </location>
</feature>
<dbReference type="SUPFAM" id="SSF55874">
    <property type="entry name" value="ATPase domain of HSP90 chaperone/DNA topoisomerase II/histidine kinase"/>
    <property type="match status" value="1"/>
</dbReference>
<dbReference type="InterPro" id="IPR005467">
    <property type="entry name" value="His_kinase_dom"/>
</dbReference>
<dbReference type="InterPro" id="IPR003594">
    <property type="entry name" value="HATPase_dom"/>
</dbReference>
<dbReference type="SMART" id="SM00388">
    <property type="entry name" value="HisKA"/>
    <property type="match status" value="1"/>
</dbReference>
<dbReference type="PRINTS" id="PR00344">
    <property type="entry name" value="BCTRLSENSOR"/>
</dbReference>
<reference evidence="13 14" key="1">
    <citation type="submission" date="2020-03" db="EMBL/GenBank/DDBJ databases">
        <title>Metabolic flexibility allows generalist bacteria to become dominant in a frequently disturbed ecosystem.</title>
        <authorList>
            <person name="Chen Y.-J."/>
            <person name="Leung P.M."/>
            <person name="Bay S.K."/>
            <person name="Hugenholtz P."/>
            <person name="Kessler A.J."/>
            <person name="Shelley G."/>
            <person name="Waite D.W."/>
            <person name="Cook P.L."/>
            <person name="Greening C."/>
        </authorList>
    </citation>
    <scope>NUCLEOTIDE SEQUENCE [LARGE SCALE GENOMIC DNA]</scope>
    <source>
        <strain evidence="13">SS_bin_28</strain>
    </source>
</reference>
<proteinExistence type="predicted"/>
<dbReference type="Pfam" id="PF02518">
    <property type="entry name" value="HATPase_c"/>
    <property type="match status" value="1"/>
</dbReference>
<evidence type="ECO:0000256" key="7">
    <source>
        <dbReference type="ARBA" id="ARBA00022741"/>
    </source>
</evidence>
<dbReference type="InterPro" id="IPR004358">
    <property type="entry name" value="Sig_transdc_His_kin-like_C"/>
</dbReference>
<dbReference type="SUPFAM" id="SSF158472">
    <property type="entry name" value="HAMP domain-like"/>
    <property type="match status" value="1"/>
</dbReference>
<evidence type="ECO:0000256" key="2">
    <source>
        <dbReference type="ARBA" id="ARBA00004651"/>
    </source>
</evidence>
<keyword evidence="8" id="KW-0418">Kinase</keyword>
<keyword evidence="9" id="KW-0067">ATP-binding</keyword>
<comment type="subcellular location">
    <subcellularLocation>
        <location evidence="2">Cell membrane</location>
        <topology evidence="2">Multi-pass membrane protein</topology>
    </subcellularLocation>
</comment>
<dbReference type="SMART" id="SM00387">
    <property type="entry name" value="HATPase_c"/>
    <property type="match status" value="1"/>
</dbReference>
<dbReference type="Proteomes" id="UP000547674">
    <property type="component" value="Unassembled WGS sequence"/>
</dbReference>
<evidence type="ECO:0000313" key="13">
    <source>
        <dbReference type="EMBL" id="NNF05319.1"/>
    </source>
</evidence>
<name>A0A7Y2E8M5_UNCEI</name>
<evidence type="ECO:0000256" key="4">
    <source>
        <dbReference type="ARBA" id="ARBA00022475"/>
    </source>
</evidence>
<evidence type="ECO:0000259" key="11">
    <source>
        <dbReference type="PROSITE" id="PS50109"/>
    </source>
</evidence>
<dbReference type="GO" id="GO:0005524">
    <property type="term" value="F:ATP binding"/>
    <property type="evidence" value="ECO:0007669"/>
    <property type="project" value="UniProtKB-KW"/>
</dbReference>
<dbReference type="Pfam" id="PF00672">
    <property type="entry name" value="HAMP"/>
    <property type="match status" value="1"/>
</dbReference>
<dbReference type="Pfam" id="PF00512">
    <property type="entry name" value="HisKA"/>
    <property type="match status" value="1"/>
</dbReference>
<dbReference type="PANTHER" id="PTHR44936">
    <property type="entry name" value="SENSOR PROTEIN CREC"/>
    <property type="match status" value="1"/>
</dbReference>
<dbReference type="PROSITE" id="PS50109">
    <property type="entry name" value="HIS_KIN"/>
    <property type="match status" value="1"/>
</dbReference>
<dbReference type="Gene3D" id="6.10.340.10">
    <property type="match status" value="1"/>
</dbReference>
<dbReference type="InterPro" id="IPR003661">
    <property type="entry name" value="HisK_dim/P_dom"/>
</dbReference>
<dbReference type="InterPro" id="IPR036097">
    <property type="entry name" value="HisK_dim/P_sf"/>
</dbReference>
<dbReference type="SUPFAM" id="SSF47384">
    <property type="entry name" value="Homodimeric domain of signal transducing histidine kinase"/>
    <property type="match status" value="1"/>
</dbReference>
<protein>
    <recommendedName>
        <fullName evidence="3">histidine kinase</fullName>
        <ecNumber evidence="3">2.7.13.3</ecNumber>
    </recommendedName>
</protein>
<comment type="catalytic activity">
    <reaction evidence="1">
        <text>ATP + protein L-histidine = ADP + protein N-phospho-L-histidine.</text>
        <dbReference type="EC" id="2.7.13.3"/>
    </reaction>
</comment>
<dbReference type="InterPro" id="IPR003660">
    <property type="entry name" value="HAMP_dom"/>
</dbReference>
<dbReference type="Gene3D" id="3.30.565.10">
    <property type="entry name" value="Histidine kinase-like ATPase, C-terminal domain"/>
    <property type="match status" value="1"/>
</dbReference>
<gene>
    <name evidence="13" type="ORF">HKN21_01030</name>
</gene>
<dbReference type="PROSITE" id="PS50885">
    <property type="entry name" value="HAMP"/>
    <property type="match status" value="1"/>
</dbReference>
<dbReference type="Gene3D" id="1.10.287.130">
    <property type="match status" value="1"/>
</dbReference>
<dbReference type="PANTHER" id="PTHR44936:SF10">
    <property type="entry name" value="SENSOR PROTEIN RSTB"/>
    <property type="match status" value="1"/>
</dbReference>
<keyword evidence="6" id="KW-0808">Transferase</keyword>
<evidence type="ECO:0000256" key="6">
    <source>
        <dbReference type="ARBA" id="ARBA00022679"/>
    </source>
</evidence>
<dbReference type="InterPro" id="IPR036890">
    <property type="entry name" value="HATPase_C_sf"/>
</dbReference>
<keyword evidence="7" id="KW-0547">Nucleotide-binding</keyword>
<keyword evidence="10" id="KW-1133">Transmembrane helix</keyword>